<reference evidence="1 2" key="1">
    <citation type="journal article" date="2015" name="Genome Announc.">
        <title>Complete genome sequences for 59 burkholderia isolates, both pathogenic and near neighbor.</title>
        <authorList>
            <person name="Johnson S.L."/>
            <person name="Bishop-Lilly K.A."/>
            <person name="Ladner J.T."/>
            <person name="Daligault H.E."/>
            <person name="Davenport K.W."/>
            <person name="Jaissle J."/>
            <person name="Frey K.G."/>
            <person name="Koroleva G.I."/>
            <person name="Bruce D.C."/>
            <person name="Coyne S.R."/>
            <person name="Broomall S.M."/>
            <person name="Li P.E."/>
            <person name="Teshima H."/>
            <person name="Gibbons H.S."/>
            <person name="Palacios G.F."/>
            <person name="Rosenzweig C.N."/>
            <person name="Redden C.L."/>
            <person name="Xu Y."/>
            <person name="Minogue T.D."/>
            <person name="Chain P.S."/>
        </authorList>
    </citation>
    <scope>NUCLEOTIDE SEQUENCE [LARGE SCALE GENOMIC DNA]</scope>
    <source>
        <strain evidence="1 2">ATCC BAA-463</strain>
    </source>
</reference>
<sequence>MFVPARSNALRRGTAFPAIVWAASALDGAFRSVSAAYCADDAPLAAVSGVVVTAGSLDAAAGLLAGEASLARLAASLVPGVPLNPAELLVTPLLPELMVSLLESSTFLQPVAAMANPEIDRISRIFFAFPLIATSVKCRTRMARLFDQQESCPAVAALTKGTRTQTG</sequence>
<dbReference type="RefSeq" id="WP_158380672.1">
    <property type="nucleotide sequence ID" value="NZ_CP010025.1"/>
</dbReference>
<name>A0AAU8ST49_9BURK</name>
<accession>A0AAU8ST49</accession>
<dbReference type="Proteomes" id="UP000032614">
    <property type="component" value="Chromosome 3"/>
</dbReference>
<proteinExistence type="predicted"/>
<dbReference type="GeneID" id="90168363"/>
<evidence type="ECO:0000313" key="2">
    <source>
        <dbReference type="Proteomes" id="UP000032614"/>
    </source>
</evidence>
<dbReference type="KEGG" id="bfn:OI25_7745"/>
<protein>
    <submittedName>
        <fullName evidence="1">Uncharacterized protein</fullName>
    </submittedName>
</protein>
<gene>
    <name evidence="1" type="ORF">OI25_7745</name>
</gene>
<evidence type="ECO:0000313" key="1">
    <source>
        <dbReference type="EMBL" id="AJZ56609.1"/>
    </source>
</evidence>
<dbReference type="AlphaFoldDB" id="A0AAU8ST49"/>
<organism evidence="1 2">
    <name type="scientific">Paraburkholderia fungorum</name>
    <dbReference type="NCBI Taxonomy" id="134537"/>
    <lineage>
        <taxon>Bacteria</taxon>
        <taxon>Pseudomonadati</taxon>
        <taxon>Pseudomonadota</taxon>
        <taxon>Betaproteobacteria</taxon>
        <taxon>Burkholderiales</taxon>
        <taxon>Burkholderiaceae</taxon>
        <taxon>Paraburkholderia</taxon>
    </lineage>
</organism>
<dbReference type="EMBL" id="CP010025">
    <property type="protein sequence ID" value="AJZ56609.1"/>
    <property type="molecule type" value="Genomic_DNA"/>
</dbReference>